<organism evidence="1 2">
    <name type="scientific">Pseudarthrobacter phenanthrenivorans</name>
    <name type="common">Arthrobacter phenanthrenivorans</name>
    <dbReference type="NCBI Taxonomy" id="361575"/>
    <lineage>
        <taxon>Bacteria</taxon>
        <taxon>Bacillati</taxon>
        <taxon>Actinomycetota</taxon>
        <taxon>Actinomycetes</taxon>
        <taxon>Micrococcales</taxon>
        <taxon>Micrococcaceae</taxon>
        <taxon>Pseudarthrobacter</taxon>
    </lineage>
</organism>
<dbReference type="Proteomes" id="UP000031196">
    <property type="component" value="Unassembled WGS sequence"/>
</dbReference>
<dbReference type="RefSeq" id="WP_043450363.1">
    <property type="nucleotide sequence ID" value="NZ_JWTB01000008.1"/>
</dbReference>
<name>A0A0B4EPP4_PSEPS</name>
<evidence type="ECO:0000313" key="2">
    <source>
        <dbReference type="Proteomes" id="UP000031196"/>
    </source>
</evidence>
<dbReference type="EMBL" id="JWTB01000008">
    <property type="protein sequence ID" value="KIC68678.1"/>
    <property type="molecule type" value="Genomic_DNA"/>
</dbReference>
<protein>
    <submittedName>
        <fullName evidence="1">Uncharacterized protein</fullName>
    </submittedName>
</protein>
<evidence type="ECO:0000313" key="1">
    <source>
        <dbReference type="EMBL" id="KIC68678.1"/>
    </source>
</evidence>
<comment type="caution">
    <text evidence="1">The sequence shown here is derived from an EMBL/GenBank/DDBJ whole genome shotgun (WGS) entry which is preliminary data.</text>
</comment>
<proteinExistence type="predicted"/>
<accession>A0A0B4EPP4</accession>
<gene>
    <name evidence="1" type="ORF">RM50_04215</name>
</gene>
<dbReference type="OrthoDB" id="9836622at2"/>
<dbReference type="AlphaFoldDB" id="A0A0B4EPP4"/>
<sequence>MNQTWHEKPNFILQQALITPGSGVTGTVHFRNGSSMDLNRFDLRDANFNALTDEARAAFRAEKLQEALASVPADDTRQVTVGLDIHDDDFRELETISIQEAAALTYFLEYHRDYDYARAAGVRVEDFGPLSFDQMNECDINTAPHDGLSTAAAGILDELRYFLDCYRDNDKCFIQYRIH</sequence>
<reference evidence="1 2" key="1">
    <citation type="submission" date="2014-12" db="EMBL/GenBank/DDBJ databases">
        <title>Genome sequencing of Arthrobacter phenanthrenivorans SWC37.</title>
        <authorList>
            <person name="Tan P.W."/>
            <person name="Chan K.-G."/>
        </authorList>
    </citation>
    <scope>NUCLEOTIDE SEQUENCE [LARGE SCALE GENOMIC DNA]</scope>
    <source>
        <strain evidence="1 2">SWC37</strain>
    </source>
</reference>